<accession>A0ABM0LXN8</accession>
<name>A0ABM0LXN8_SACKO</name>
<keyword evidence="1" id="KW-0472">Membrane</keyword>
<dbReference type="GeneID" id="100378356"/>
<keyword evidence="3" id="KW-1185">Reference proteome</keyword>
<evidence type="ECO:0000259" key="2">
    <source>
        <dbReference type="Pfam" id="PF14780"/>
    </source>
</evidence>
<sequence length="92" mass="10654">MKSSIVTINHLLQELSTGDFISYNLMFVSLVSRIWILLRALLLDIIASYSNLRPWIEKATSSKIVWLKDTEQLPDDLSEWLGPDNNPIQHTW</sequence>
<dbReference type="Proteomes" id="UP000694865">
    <property type="component" value="Unplaced"/>
</dbReference>
<keyword evidence="1" id="KW-1133">Transmembrane helix</keyword>
<reference evidence="4" key="1">
    <citation type="submission" date="2025-08" db="UniProtKB">
        <authorList>
            <consortium name="RefSeq"/>
        </authorList>
    </citation>
    <scope>IDENTIFICATION</scope>
    <source>
        <tissue evidence="4">Testes</tissue>
    </source>
</reference>
<evidence type="ECO:0000313" key="3">
    <source>
        <dbReference type="Proteomes" id="UP000694865"/>
    </source>
</evidence>
<dbReference type="PANTHER" id="PTHR34761:SF1">
    <property type="entry name" value="NUCLEOLUS AND NEURAL PROGENITOR PROTEIN"/>
    <property type="match status" value="1"/>
</dbReference>
<dbReference type="InterPro" id="IPR027951">
    <property type="entry name" value="Nepro_N"/>
</dbReference>
<evidence type="ECO:0000313" key="4">
    <source>
        <dbReference type="RefSeq" id="XP_006812529.1"/>
    </source>
</evidence>
<gene>
    <name evidence="4" type="primary">LOC100378356</name>
</gene>
<dbReference type="PANTHER" id="PTHR34761">
    <property type="entry name" value="NUCLEOLUS AND NEURAL PROGENITOR PROTEIN"/>
    <property type="match status" value="1"/>
</dbReference>
<dbReference type="Pfam" id="PF14780">
    <property type="entry name" value="NEPRO_N"/>
    <property type="match status" value="1"/>
</dbReference>
<proteinExistence type="predicted"/>
<dbReference type="InterPro" id="IPR052835">
    <property type="entry name" value="Nepro"/>
</dbReference>
<organism evidence="3 4">
    <name type="scientific">Saccoglossus kowalevskii</name>
    <name type="common">Acorn worm</name>
    <dbReference type="NCBI Taxonomy" id="10224"/>
    <lineage>
        <taxon>Eukaryota</taxon>
        <taxon>Metazoa</taxon>
        <taxon>Hemichordata</taxon>
        <taxon>Enteropneusta</taxon>
        <taxon>Harrimaniidae</taxon>
        <taxon>Saccoglossus</taxon>
    </lineage>
</organism>
<feature type="transmembrane region" description="Helical" evidence="1">
    <location>
        <begin position="20"/>
        <end position="43"/>
    </location>
</feature>
<protein>
    <submittedName>
        <fullName evidence="4">Uncharacterized protein C3orf17-like</fullName>
    </submittedName>
</protein>
<feature type="domain" description="Nucleolus and neural progenitor protein-like N-terminal" evidence="2">
    <location>
        <begin position="4"/>
        <end position="52"/>
    </location>
</feature>
<dbReference type="RefSeq" id="XP_006812529.1">
    <property type="nucleotide sequence ID" value="XM_006812466.1"/>
</dbReference>
<keyword evidence="1" id="KW-0812">Transmembrane</keyword>
<evidence type="ECO:0000256" key="1">
    <source>
        <dbReference type="SAM" id="Phobius"/>
    </source>
</evidence>